<dbReference type="PANTHER" id="PTHR40422">
    <property type="entry name" value="TRANSLATION MACHINERY-ASSOCIATED PROTEIN 17"/>
    <property type="match status" value="1"/>
</dbReference>
<gene>
    <name evidence="2" type="ORF">EPUS_02558</name>
</gene>
<sequence length="136" mass="15052">MSSEARPIPPAQFAAALEDLPVENLYAKVSEIRNSIAHLERSNKELEDYSNSAGGDADCVAAVRENEEVIGRMNGRIELIKNEVERRGQKWHEAEMNGEVDGEAAAGGTLTDEELRREMEARMAEEDDDAEEGVHL</sequence>
<dbReference type="GO" id="GO:0070682">
    <property type="term" value="P:proteasome regulatory particle assembly"/>
    <property type="evidence" value="ECO:0007669"/>
    <property type="project" value="InterPro"/>
</dbReference>
<dbReference type="InterPro" id="IPR038966">
    <property type="entry name" value="TMA17"/>
</dbReference>
<dbReference type="AlphaFoldDB" id="U1G0G7"/>
<dbReference type="OrthoDB" id="548474at2759"/>
<dbReference type="eggNOG" id="ENOG502SB51">
    <property type="taxonomic scope" value="Eukaryota"/>
</dbReference>
<dbReference type="EMBL" id="KE721301">
    <property type="protein sequence ID" value="ERF70692.1"/>
    <property type="molecule type" value="Genomic_DNA"/>
</dbReference>
<evidence type="ECO:0000256" key="1">
    <source>
        <dbReference type="SAM" id="Coils"/>
    </source>
</evidence>
<keyword evidence="1" id="KW-0175">Coiled coil</keyword>
<dbReference type="RefSeq" id="XP_007803750.1">
    <property type="nucleotide sequence ID" value="XM_007805559.1"/>
</dbReference>
<dbReference type="OMA" id="FIDETCE"/>
<reference evidence="3" key="1">
    <citation type="journal article" date="2014" name="BMC Genomics">
        <title>Genome characteristics reveal the impact of lichenization on lichen-forming fungus Endocarpon pusillum Hedwig (Verrucariales, Ascomycota).</title>
        <authorList>
            <person name="Wang Y.-Y."/>
            <person name="Liu B."/>
            <person name="Zhang X.-Y."/>
            <person name="Zhou Q.-M."/>
            <person name="Zhang T."/>
            <person name="Li H."/>
            <person name="Yu Y.-F."/>
            <person name="Zhang X.-L."/>
            <person name="Hao X.-Y."/>
            <person name="Wang M."/>
            <person name="Wang L."/>
            <person name="Wei J.-C."/>
        </authorList>
    </citation>
    <scope>NUCLEOTIDE SEQUENCE [LARGE SCALE GENOMIC DNA]</scope>
    <source>
        <strain evidence="3">Z07020 / HMAS-L-300199</strain>
    </source>
</reference>
<feature type="coiled-coil region" evidence="1">
    <location>
        <begin position="22"/>
        <end position="49"/>
    </location>
</feature>
<keyword evidence="3" id="KW-1185">Reference proteome</keyword>
<accession>U1G0G7</accession>
<dbReference type="HOGENOM" id="CLU_072829_2_0_1"/>
<name>U1G0G7_ENDPU</name>
<protein>
    <submittedName>
        <fullName evidence="2">Uncharacterized protein</fullName>
    </submittedName>
</protein>
<evidence type="ECO:0000313" key="3">
    <source>
        <dbReference type="Proteomes" id="UP000019373"/>
    </source>
</evidence>
<dbReference type="Proteomes" id="UP000019373">
    <property type="component" value="Unassembled WGS sequence"/>
</dbReference>
<dbReference type="GeneID" id="19237611"/>
<organism evidence="2 3">
    <name type="scientific">Endocarpon pusillum (strain Z07020 / HMAS-L-300199)</name>
    <name type="common">Lichen-forming fungus</name>
    <dbReference type="NCBI Taxonomy" id="1263415"/>
    <lineage>
        <taxon>Eukaryota</taxon>
        <taxon>Fungi</taxon>
        <taxon>Dikarya</taxon>
        <taxon>Ascomycota</taxon>
        <taxon>Pezizomycotina</taxon>
        <taxon>Eurotiomycetes</taxon>
        <taxon>Chaetothyriomycetidae</taxon>
        <taxon>Verrucariales</taxon>
        <taxon>Verrucariaceae</taxon>
        <taxon>Endocarpon</taxon>
    </lineage>
</organism>
<dbReference type="GO" id="GO:0030674">
    <property type="term" value="F:protein-macromolecule adaptor activity"/>
    <property type="evidence" value="ECO:0007669"/>
    <property type="project" value="TreeGrafter"/>
</dbReference>
<evidence type="ECO:0000313" key="2">
    <source>
        <dbReference type="EMBL" id="ERF70692.1"/>
    </source>
</evidence>
<proteinExistence type="predicted"/>
<dbReference type="PANTHER" id="PTHR40422:SF1">
    <property type="entry name" value="TRANSLATION MACHINERY-ASSOCIATED PROTEIN 17"/>
    <property type="match status" value="1"/>
</dbReference>